<feature type="domain" description="SnoaL-like" evidence="2">
    <location>
        <begin position="37"/>
        <end position="162"/>
    </location>
</feature>
<protein>
    <recommendedName>
        <fullName evidence="2">SnoaL-like domain-containing protein</fullName>
    </recommendedName>
</protein>
<dbReference type="AlphaFoldDB" id="A0A9W9KDD0"/>
<dbReference type="PROSITE" id="PS51257">
    <property type="entry name" value="PROKAR_LIPOPROTEIN"/>
    <property type="match status" value="1"/>
</dbReference>
<dbReference type="GeneID" id="81394287"/>
<dbReference type="InterPro" id="IPR032710">
    <property type="entry name" value="NTF2-like_dom_sf"/>
</dbReference>
<keyword evidence="1" id="KW-0732">Signal</keyword>
<dbReference type="SUPFAM" id="SSF54427">
    <property type="entry name" value="NTF2-like"/>
    <property type="match status" value="1"/>
</dbReference>
<evidence type="ECO:0000256" key="1">
    <source>
        <dbReference type="SAM" id="SignalP"/>
    </source>
</evidence>
<reference evidence="3" key="1">
    <citation type="submission" date="2022-11" db="EMBL/GenBank/DDBJ databases">
        <authorList>
            <person name="Petersen C."/>
        </authorList>
    </citation>
    <scope>NUCLEOTIDE SEQUENCE</scope>
    <source>
        <strain evidence="3">IBT 34128</strain>
    </source>
</reference>
<evidence type="ECO:0000313" key="3">
    <source>
        <dbReference type="EMBL" id="KAJ5102315.1"/>
    </source>
</evidence>
<organism evidence="3 4">
    <name type="scientific">Penicillium alfredii</name>
    <dbReference type="NCBI Taxonomy" id="1506179"/>
    <lineage>
        <taxon>Eukaryota</taxon>
        <taxon>Fungi</taxon>
        <taxon>Dikarya</taxon>
        <taxon>Ascomycota</taxon>
        <taxon>Pezizomycotina</taxon>
        <taxon>Eurotiomycetes</taxon>
        <taxon>Eurotiomycetidae</taxon>
        <taxon>Eurotiales</taxon>
        <taxon>Aspergillaceae</taxon>
        <taxon>Penicillium</taxon>
    </lineage>
</organism>
<proteinExistence type="predicted"/>
<gene>
    <name evidence="3" type="ORF">NUU61_004537</name>
</gene>
<dbReference type="RefSeq" id="XP_056513146.1">
    <property type="nucleotide sequence ID" value="XM_056655119.1"/>
</dbReference>
<evidence type="ECO:0000313" key="4">
    <source>
        <dbReference type="Proteomes" id="UP001141434"/>
    </source>
</evidence>
<feature type="chain" id="PRO_5040776727" description="SnoaL-like domain-containing protein" evidence="1">
    <location>
        <begin position="19"/>
        <end position="171"/>
    </location>
</feature>
<sequence length="171" mass="19411">MRLFAFLVSCLWLVGCEASSSTNNQQVLQNLIERSAHTVAIGQNMVRFSYLCDTHRVKEMDQVFTPNCFINLPDKGFQNLHGVDQFIKNFPKYANYNFQHVTSPPVVDLDDSMTTAHATTLVIATVFDSFNTSKARPEEVEYGSYITDHVLTKAGWRIQNMTVSTFGEWDS</sequence>
<dbReference type="Proteomes" id="UP001141434">
    <property type="component" value="Unassembled WGS sequence"/>
</dbReference>
<dbReference type="InterPro" id="IPR037401">
    <property type="entry name" value="SnoaL-like"/>
</dbReference>
<dbReference type="OrthoDB" id="4356101at2759"/>
<dbReference type="EMBL" id="JAPMSZ010000005">
    <property type="protein sequence ID" value="KAJ5102315.1"/>
    <property type="molecule type" value="Genomic_DNA"/>
</dbReference>
<comment type="caution">
    <text evidence="3">The sequence shown here is derived from an EMBL/GenBank/DDBJ whole genome shotgun (WGS) entry which is preliminary data.</text>
</comment>
<name>A0A9W9KDD0_9EURO</name>
<dbReference type="Gene3D" id="3.10.450.50">
    <property type="match status" value="1"/>
</dbReference>
<feature type="signal peptide" evidence="1">
    <location>
        <begin position="1"/>
        <end position="18"/>
    </location>
</feature>
<accession>A0A9W9KDD0</accession>
<dbReference type="Pfam" id="PF13577">
    <property type="entry name" value="SnoaL_4"/>
    <property type="match status" value="1"/>
</dbReference>
<reference evidence="3" key="2">
    <citation type="journal article" date="2023" name="IMA Fungus">
        <title>Comparative genomic study of the Penicillium genus elucidates a diverse pangenome and 15 lateral gene transfer events.</title>
        <authorList>
            <person name="Petersen C."/>
            <person name="Sorensen T."/>
            <person name="Nielsen M.R."/>
            <person name="Sondergaard T.E."/>
            <person name="Sorensen J.L."/>
            <person name="Fitzpatrick D.A."/>
            <person name="Frisvad J.C."/>
            <person name="Nielsen K.L."/>
        </authorList>
    </citation>
    <scope>NUCLEOTIDE SEQUENCE</scope>
    <source>
        <strain evidence="3">IBT 34128</strain>
    </source>
</reference>
<keyword evidence="4" id="KW-1185">Reference proteome</keyword>
<evidence type="ECO:0000259" key="2">
    <source>
        <dbReference type="Pfam" id="PF13577"/>
    </source>
</evidence>